<evidence type="ECO:0000259" key="11">
    <source>
        <dbReference type="PROSITE" id="PS50262"/>
    </source>
</evidence>
<protein>
    <recommendedName>
        <fullName evidence="11">G-protein coupled receptors family 1 profile domain-containing protein</fullName>
    </recommendedName>
</protein>
<keyword evidence="3 10" id="KW-0812">Transmembrane</keyword>
<keyword evidence="7" id="KW-0564">Palmitate</keyword>
<dbReference type="Gene3D" id="1.20.1070.10">
    <property type="entry name" value="Rhodopsin 7-helix transmembrane proteins"/>
    <property type="match status" value="1"/>
</dbReference>
<evidence type="ECO:0000256" key="2">
    <source>
        <dbReference type="ARBA" id="ARBA00022475"/>
    </source>
</evidence>
<name>A0AAN8AWF1_ELEMC</name>
<dbReference type="PROSITE" id="PS50262">
    <property type="entry name" value="G_PROTEIN_RECEP_F1_2"/>
    <property type="match status" value="1"/>
</dbReference>
<feature type="transmembrane region" description="Helical" evidence="10">
    <location>
        <begin position="38"/>
        <end position="57"/>
    </location>
</feature>
<dbReference type="GO" id="GO:0016496">
    <property type="term" value="F:substance P receptor activity"/>
    <property type="evidence" value="ECO:0007669"/>
    <property type="project" value="TreeGrafter"/>
</dbReference>
<evidence type="ECO:0000313" key="13">
    <source>
        <dbReference type="Proteomes" id="UP001346869"/>
    </source>
</evidence>
<organism evidence="12 13">
    <name type="scientific">Eleginops maclovinus</name>
    <name type="common">Patagonian blennie</name>
    <name type="synonym">Eleginus maclovinus</name>
    <dbReference type="NCBI Taxonomy" id="56733"/>
    <lineage>
        <taxon>Eukaryota</taxon>
        <taxon>Metazoa</taxon>
        <taxon>Chordata</taxon>
        <taxon>Craniata</taxon>
        <taxon>Vertebrata</taxon>
        <taxon>Euteleostomi</taxon>
        <taxon>Actinopterygii</taxon>
        <taxon>Neopterygii</taxon>
        <taxon>Teleostei</taxon>
        <taxon>Neoteleostei</taxon>
        <taxon>Acanthomorphata</taxon>
        <taxon>Eupercaria</taxon>
        <taxon>Perciformes</taxon>
        <taxon>Notothenioidei</taxon>
        <taxon>Eleginopidae</taxon>
        <taxon>Eleginops</taxon>
    </lineage>
</organism>
<evidence type="ECO:0000256" key="7">
    <source>
        <dbReference type="ARBA" id="ARBA00023139"/>
    </source>
</evidence>
<dbReference type="PANTHER" id="PTHR46925">
    <property type="entry name" value="G-PROTEIN COUPLED RECEPTOR TKR-1-RELATED"/>
    <property type="match status" value="1"/>
</dbReference>
<evidence type="ECO:0000256" key="6">
    <source>
        <dbReference type="ARBA" id="ARBA00023136"/>
    </source>
</evidence>
<keyword evidence="5" id="KW-0297">G-protein coupled receptor</keyword>
<evidence type="ECO:0000256" key="9">
    <source>
        <dbReference type="ARBA" id="ARBA00023224"/>
    </source>
</evidence>
<evidence type="ECO:0000256" key="8">
    <source>
        <dbReference type="ARBA" id="ARBA00023170"/>
    </source>
</evidence>
<dbReference type="InterPro" id="IPR017452">
    <property type="entry name" value="GPCR_Rhodpsn_7TM"/>
</dbReference>
<dbReference type="PANTHER" id="PTHR46925:SF4">
    <property type="entry name" value="SUBSTANCE-P RECEPTOR"/>
    <property type="match status" value="1"/>
</dbReference>
<sequence>MISGVPQHRNIFIPPPRCRYMAIIHPLQQRMSSTETKVVVGVIWVLALLLAFPQYYYSNTDQLPDRVVCYIDWPEYSVCDFKKM</sequence>
<comment type="caution">
    <text evidence="12">The sequence shown here is derived from an EMBL/GenBank/DDBJ whole genome shotgun (WGS) entry which is preliminary data.</text>
</comment>
<evidence type="ECO:0000256" key="5">
    <source>
        <dbReference type="ARBA" id="ARBA00023040"/>
    </source>
</evidence>
<evidence type="ECO:0000313" key="12">
    <source>
        <dbReference type="EMBL" id="KAK5871724.1"/>
    </source>
</evidence>
<evidence type="ECO:0000256" key="3">
    <source>
        <dbReference type="ARBA" id="ARBA00022692"/>
    </source>
</evidence>
<accession>A0AAN8AWF1</accession>
<keyword evidence="9" id="KW-0807">Transducer</keyword>
<evidence type="ECO:0000256" key="10">
    <source>
        <dbReference type="SAM" id="Phobius"/>
    </source>
</evidence>
<evidence type="ECO:0000256" key="4">
    <source>
        <dbReference type="ARBA" id="ARBA00022989"/>
    </source>
</evidence>
<dbReference type="GO" id="GO:1902093">
    <property type="term" value="P:positive regulation of flagellated sperm motility"/>
    <property type="evidence" value="ECO:0007669"/>
    <property type="project" value="TreeGrafter"/>
</dbReference>
<keyword evidence="13" id="KW-1185">Reference proteome</keyword>
<dbReference type="GO" id="GO:0005886">
    <property type="term" value="C:plasma membrane"/>
    <property type="evidence" value="ECO:0007669"/>
    <property type="project" value="UniProtKB-SubCell"/>
</dbReference>
<dbReference type="GO" id="GO:0097225">
    <property type="term" value="C:sperm midpiece"/>
    <property type="evidence" value="ECO:0007669"/>
    <property type="project" value="TreeGrafter"/>
</dbReference>
<keyword evidence="4 10" id="KW-1133">Transmembrane helix</keyword>
<keyword evidence="8" id="KW-0675">Receptor</keyword>
<keyword evidence="2" id="KW-1003">Cell membrane</keyword>
<reference evidence="12 13" key="2">
    <citation type="journal article" date="2023" name="Mol. Biol. Evol.">
        <title>Genomics of Secondarily Temperate Adaptation in the Only Non-Antarctic Icefish.</title>
        <authorList>
            <person name="Rivera-Colon A.G."/>
            <person name="Rayamajhi N."/>
            <person name="Minhas B.F."/>
            <person name="Madrigal G."/>
            <person name="Bilyk K.T."/>
            <person name="Yoon V."/>
            <person name="Hune M."/>
            <person name="Gregory S."/>
            <person name="Cheng C.H.C."/>
            <person name="Catchen J.M."/>
        </authorList>
    </citation>
    <scope>NUCLEOTIDE SEQUENCE [LARGE SCALE GENOMIC DNA]</scope>
    <source>
        <strain evidence="12">JMC-PN-2008</strain>
    </source>
</reference>
<dbReference type="SUPFAM" id="SSF81321">
    <property type="entry name" value="Family A G protein-coupled receptor-like"/>
    <property type="match status" value="1"/>
</dbReference>
<keyword evidence="6 10" id="KW-0472">Membrane</keyword>
<dbReference type="AlphaFoldDB" id="A0AAN8AWF1"/>
<dbReference type="Pfam" id="PF00001">
    <property type="entry name" value="7tm_1"/>
    <property type="match status" value="1"/>
</dbReference>
<dbReference type="InterPro" id="IPR001681">
    <property type="entry name" value="Neurokn_rcpt"/>
</dbReference>
<comment type="subcellular location">
    <subcellularLocation>
        <location evidence="1">Cell membrane</location>
        <topology evidence="1">Multi-pass membrane protein</topology>
    </subcellularLocation>
</comment>
<dbReference type="Proteomes" id="UP001346869">
    <property type="component" value="Unassembled WGS sequence"/>
</dbReference>
<proteinExistence type="predicted"/>
<dbReference type="EMBL" id="JAUZQC010000005">
    <property type="protein sequence ID" value="KAK5871724.1"/>
    <property type="molecule type" value="Genomic_DNA"/>
</dbReference>
<gene>
    <name evidence="12" type="ORF">PBY51_004586</name>
</gene>
<dbReference type="InterPro" id="IPR000276">
    <property type="entry name" value="GPCR_Rhodpsn"/>
</dbReference>
<evidence type="ECO:0000256" key="1">
    <source>
        <dbReference type="ARBA" id="ARBA00004651"/>
    </source>
</evidence>
<keyword evidence="7" id="KW-0449">Lipoprotein</keyword>
<reference evidence="12 13" key="1">
    <citation type="journal article" date="2023" name="Genes (Basel)">
        <title>Chromosome-Level Genome Assembly and Circadian Gene Repertoire of the Patagonia Blennie Eleginops maclovinus-The Closest Ancestral Proxy of Antarctic Cryonotothenioids.</title>
        <authorList>
            <person name="Cheng C.C."/>
            <person name="Rivera-Colon A.G."/>
            <person name="Minhas B.F."/>
            <person name="Wilson L."/>
            <person name="Rayamajhi N."/>
            <person name="Vargas-Chacoff L."/>
            <person name="Catchen J.M."/>
        </authorList>
    </citation>
    <scope>NUCLEOTIDE SEQUENCE [LARGE SCALE GENOMIC DNA]</scope>
    <source>
        <strain evidence="12">JMC-PN-2008</strain>
    </source>
</reference>
<feature type="domain" description="G-protein coupled receptors family 1 profile" evidence="11">
    <location>
        <begin position="19"/>
        <end position="84"/>
    </location>
</feature>